<feature type="compositionally biased region" description="Low complexity" evidence="2">
    <location>
        <begin position="29"/>
        <end position="41"/>
    </location>
</feature>
<organism evidence="3 4">
    <name type="scientific">Elasticomyces elasticus</name>
    <dbReference type="NCBI Taxonomy" id="574655"/>
    <lineage>
        <taxon>Eukaryota</taxon>
        <taxon>Fungi</taxon>
        <taxon>Dikarya</taxon>
        <taxon>Ascomycota</taxon>
        <taxon>Pezizomycotina</taxon>
        <taxon>Dothideomycetes</taxon>
        <taxon>Dothideomycetidae</taxon>
        <taxon>Mycosphaerellales</taxon>
        <taxon>Teratosphaeriaceae</taxon>
        <taxon>Elasticomyces</taxon>
    </lineage>
</organism>
<comment type="caution">
    <text evidence="3">The sequence shown here is derived from an EMBL/GenBank/DDBJ whole genome shotgun (WGS) entry which is preliminary data.</text>
</comment>
<feature type="region of interest" description="Disordered" evidence="2">
    <location>
        <begin position="119"/>
        <end position="140"/>
    </location>
</feature>
<keyword evidence="1" id="KW-0175">Coiled coil</keyword>
<dbReference type="AlphaFoldDB" id="A0AAN7VY00"/>
<evidence type="ECO:0000256" key="1">
    <source>
        <dbReference type="SAM" id="Coils"/>
    </source>
</evidence>
<gene>
    <name evidence="3" type="ORF">LTR97_012138</name>
</gene>
<sequence>MDYNSSTSNSNSSPSGSGSRTTPPPNYSSPPTSQSTSSAPSADLPLTAYTGPNIAAGLATFRGMTAEQQVDHVRGMRSRVDVIADLVRAAANPRPETENVPDINPAETTNEPLAETTNEQLAETANEPPTTSNAENQVTTVPRLRGMTFDQLRSHIVGILPIMVQEDFPRLPGLSDFHLAIAIAVAQMLTEDSRDVETDDAYLNHTVGSVMDHYAAHSQDPAYLASRNHTIRLIRLAAAACGRRIAAHINGLVFAETTDDLGYNYDDWMTDEDYNHEIAEMRIVLATEEAEEAAMAATMRAENEALRAELEALHQARREYVAENITVSVQHRPTNQHDWTAADVATLARDREEAENVRDAYHTINGVIMNGFESEVPAPHELEPANESMARQATEYHDTKERLTAGQEYQMIAEISGDTLANYSAANDVSDTMSVTSDDYLPADPLDAYHDNLEATHNAIGAAMAYDILLTRVAGPNHYRAVGDLAEMMHQLTWTRFSTVINNTAQNLIGRERETRAQADMIYTGWCLAAARMPYRNACAFTRAAYLDLHHGYTGIQSHAALVNALLDRFHAAHADIRAPSGRLPAYNNWAIGHPGRTGR</sequence>
<protein>
    <submittedName>
        <fullName evidence="3">Uncharacterized protein</fullName>
    </submittedName>
</protein>
<name>A0AAN7VY00_9PEZI</name>
<dbReference type="Proteomes" id="UP001310594">
    <property type="component" value="Unassembled WGS sequence"/>
</dbReference>
<accession>A0AAN7VY00</accession>
<evidence type="ECO:0000313" key="4">
    <source>
        <dbReference type="Proteomes" id="UP001310594"/>
    </source>
</evidence>
<feature type="compositionally biased region" description="Low complexity" evidence="2">
    <location>
        <begin position="1"/>
        <end position="21"/>
    </location>
</feature>
<feature type="region of interest" description="Disordered" evidence="2">
    <location>
        <begin position="1"/>
        <end position="46"/>
    </location>
</feature>
<evidence type="ECO:0000256" key="2">
    <source>
        <dbReference type="SAM" id="MobiDB-lite"/>
    </source>
</evidence>
<dbReference type="EMBL" id="JAVRQU010000024">
    <property type="protein sequence ID" value="KAK5690585.1"/>
    <property type="molecule type" value="Genomic_DNA"/>
</dbReference>
<proteinExistence type="predicted"/>
<reference evidence="3" key="1">
    <citation type="submission" date="2023-08" db="EMBL/GenBank/DDBJ databases">
        <title>Black Yeasts Isolated from many extreme environments.</title>
        <authorList>
            <person name="Coleine C."/>
            <person name="Stajich J.E."/>
            <person name="Selbmann L."/>
        </authorList>
    </citation>
    <scope>NUCLEOTIDE SEQUENCE</scope>
    <source>
        <strain evidence="3">CCFEE 5810</strain>
    </source>
</reference>
<feature type="coiled-coil region" evidence="1">
    <location>
        <begin position="296"/>
        <end position="323"/>
    </location>
</feature>
<evidence type="ECO:0000313" key="3">
    <source>
        <dbReference type="EMBL" id="KAK5690585.1"/>
    </source>
</evidence>